<comment type="caution">
    <text evidence="1">The sequence shown here is derived from an EMBL/GenBank/DDBJ whole genome shotgun (WGS) entry which is preliminary data.</text>
</comment>
<keyword evidence="2" id="KW-1185">Reference proteome</keyword>
<dbReference type="EMBL" id="CM042888">
    <property type="protein sequence ID" value="KAI4325186.1"/>
    <property type="molecule type" value="Genomic_DNA"/>
</dbReference>
<name>A0ACB9MQR7_9MYRT</name>
<organism evidence="1 2">
    <name type="scientific">Melastoma candidum</name>
    <dbReference type="NCBI Taxonomy" id="119954"/>
    <lineage>
        <taxon>Eukaryota</taxon>
        <taxon>Viridiplantae</taxon>
        <taxon>Streptophyta</taxon>
        <taxon>Embryophyta</taxon>
        <taxon>Tracheophyta</taxon>
        <taxon>Spermatophyta</taxon>
        <taxon>Magnoliopsida</taxon>
        <taxon>eudicotyledons</taxon>
        <taxon>Gunneridae</taxon>
        <taxon>Pentapetalae</taxon>
        <taxon>rosids</taxon>
        <taxon>malvids</taxon>
        <taxon>Myrtales</taxon>
        <taxon>Melastomataceae</taxon>
        <taxon>Melastomatoideae</taxon>
        <taxon>Melastomateae</taxon>
        <taxon>Melastoma</taxon>
    </lineage>
</organism>
<gene>
    <name evidence="1" type="ORF">MLD38_030604</name>
</gene>
<sequence length="114" mass="13003">MVRVPFSSFRPVKPDDPPLDPFLAHTLTIRFDPRRQIHAGTKRDLRSFKLILEYIKALPEEPGGQHALIFYQGNRISQGISCADVADIVSKLCMIQQRGTRALMWVLNFLILLS</sequence>
<accession>A0ACB9MQR7</accession>
<evidence type="ECO:0000313" key="2">
    <source>
        <dbReference type="Proteomes" id="UP001057402"/>
    </source>
</evidence>
<evidence type="ECO:0000313" key="1">
    <source>
        <dbReference type="EMBL" id="KAI4325186.1"/>
    </source>
</evidence>
<dbReference type="Proteomes" id="UP001057402">
    <property type="component" value="Chromosome 9"/>
</dbReference>
<protein>
    <submittedName>
        <fullName evidence="1">Uncharacterized protein</fullName>
    </submittedName>
</protein>
<proteinExistence type="predicted"/>
<reference evidence="2" key="1">
    <citation type="journal article" date="2023" name="Front. Plant Sci.">
        <title>Chromosomal-level genome assembly of Melastoma candidum provides insights into trichome evolution.</title>
        <authorList>
            <person name="Zhong Y."/>
            <person name="Wu W."/>
            <person name="Sun C."/>
            <person name="Zou P."/>
            <person name="Liu Y."/>
            <person name="Dai S."/>
            <person name="Zhou R."/>
        </authorList>
    </citation>
    <scope>NUCLEOTIDE SEQUENCE [LARGE SCALE GENOMIC DNA]</scope>
</reference>